<dbReference type="PANTHER" id="PTHR43065:SF46">
    <property type="entry name" value="C4-DICARBOXYLATE TRANSPORT SENSOR PROTEIN DCTB"/>
    <property type="match status" value="1"/>
</dbReference>
<keyword evidence="11 13" id="KW-0902">Two-component regulatory system</keyword>
<keyword evidence="4" id="KW-0597">Phosphoprotein</keyword>
<dbReference type="PROSITE" id="PS50109">
    <property type="entry name" value="HIS_KIN"/>
    <property type="match status" value="1"/>
</dbReference>
<dbReference type="CDD" id="cd12914">
    <property type="entry name" value="PDC1_DGC_like"/>
    <property type="match status" value="1"/>
</dbReference>
<comment type="catalytic activity">
    <reaction evidence="1 13">
        <text>ATP + protein L-histidine = ADP + protein N-phospho-L-histidine.</text>
        <dbReference type="EC" id="2.7.13.3"/>
    </reaction>
</comment>
<dbReference type="Gene3D" id="1.10.287.130">
    <property type="match status" value="1"/>
</dbReference>
<evidence type="ECO:0000256" key="4">
    <source>
        <dbReference type="ARBA" id="ARBA00022553"/>
    </source>
</evidence>
<evidence type="ECO:0000256" key="11">
    <source>
        <dbReference type="ARBA" id="ARBA00023012"/>
    </source>
</evidence>
<evidence type="ECO:0000256" key="1">
    <source>
        <dbReference type="ARBA" id="ARBA00000085"/>
    </source>
</evidence>
<comment type="caution">
    <text evidence="15">The sequence shown here is derived from an EMBL/GenBank/DDBJ whole genome shotgun (WGS) entry which is preliminary data.</text>
</comment>
<keyword evidence="6" id="KW-0812">Transmembrane</keyword>
<dbReference type="SUPFAM" id="SSF55874">
    <property type="entry name" value="ATPase domain of HSP90 chaperone/DNA topoisomerase II/histidine kinase"/>
    <property type="match status" value="1"/>
</dbReference>
<dbReference type="PRINTS" id="PR00344">
    <property type="entry name" value="BCTRLSENSOR"/>
</dbReference>
<evidence type="ECO:0000313" key="15">
    <source>
        <dbReference type="EMBL" id="PWV95378.1"/>
    </source>
</evidence>
<dbReference type="GO" id="GO:0000155">
    <property type="term" value="F:phosphorelay sensor kinase activity"/>
    <property type="evidence" value="ECO:0007669"/>
    <property type="project" value="UniProtKB-UniRule"/>
</dbReference>
<dbReference type="InterPro" id="IPR033479">
    <property type="entry name" value="dCache_1"/>
</dbReference>
<dbReference type="PIRSF" id="PIRSF036431">
    <property type="entry name" value="STHK_DctB"/>
    <property type="match status" value="1"/>
</dbReference>
<dbReference type="InterPro" id="IPR036097">
    <property type="entry name" value="HisK_dim/P_sf"/>
</dbReference>
<evidence type="ECO:0000256" key="12">
    <source>
        <dbReference type="ARBA" id="ARBA00023136"/>
    </source>
</evidence>
<dbReference type="Gene3D" id="3.30.450.20">
    <property type="entry name" value="PAS domain"/>
    <property type="match status" value="2"/>
</dbReference>
<evidence type="ECO:0000256" key="2">
    <source>
        <dbReference type="ARBA" id="ARBA00004651"/>
    </source>
</evidence>
<keyword evidence="16" id="KW-1185">Reference proteome</keyword>
<dbReference type="Pfam" id="PF02743">
    <property type="entry name" value="dCache_1"/>
    <property type="match status" value="1"/>
</dbReference>
<keyword evidence="8 13" id="KW-0418">Kinase</keyword>
<evidence type="ECO:0000256" key="3">
    <source>
        <dbReference type="ARBA" id="ARBA00022475"/>
    </source>
</evidence>
<dbReference type="SMART" id="SM00387">
    <property type="entry name" value="HATPase_c"/>
    <property type="match status" value="1"/>
</dbReference>
<evidence type="ECO:0000256" key="8">
    <source>
        <dbReference type="ARBA" id="ARBA00022777"/>
    </source>
</evidence>
<evidence type="ECO:0000256" key="5">
    <source>
        <dbReference type="ARBA" id="ARBA00022679"/>
    </source>
</evidence>
<keyword evidence="10" id="KW-1133">Transmembrane helix</keyword>
<evidence type="ECO:0000256" key="13">
    <source>
        <dbReference type="PIRNR" id="PIRNR036431"/>
    </source>
</evidence>
<keyword evidence="3 13" id="KW-1003">Cell membrane</keyword>
<dbReference type="InterPro" id="IPR005467">
    <property type="entry name" value="His_kinase_dom"/>
</dbReference>
<organism evidence="15 16">
    <name type="scientific">Hoeflea marina</name>
    <dbReference type="NCBI Taxonomy" id="274592"/>
    <lineage>
        <taxon>Bacteria</taxon>
        <taxon>Pseudomonadati</taxon>
        <taxon>Pseudomonadota</taxon>
        <taxon>Alphaproteobacteria</taxon>
        <taxon>Hyphomicrobiales</taxon>
        <taxon>Rhizobiaceae</taxon>
        <taxon>Hoeflea</taxon>
    </lineage>
</organism>
<sequence length="603" mass="63739">MRMHRRDGRLTLLMLAAAGIASLAAWYVAHGAAISALQAGLEQNLIVTKRAIESEVERFRYLPRVLGEDARIRQLIARPGDGDAVEAANAYLRTVAGQSGAAQLYVLNDAGLTLAASNHDEPGSFVGNSYSFRPYYRDAMAGGEGRYYAIGVTTGRPGYFLSSRLLTRDGIIGVVVAKVDLEPLETAWQAAGAQTAIADRNGVVFLSGNPDWKYRPLSPLTAQAQARIAEERTYEGIELASARPLLEGGSAAAPAGAGGTEFAPGAGGSGLLARFRPVDPDGWLILSATDTAAARDRAGFWALVAGLSGLLAAGGVHYLGQRRVLTQLRLRQTDMLERMVGERTRELARENEIRRRTEADLRAAQEGLIHSEKMAALGRMSAAIVHEVAQPLAALETTLATADALARQIDAGPVGERLKAARALIRRMQRTVKHLKSFGRRDAAELTLVDIDEAVRNALEVVSARARSVGVTPHFAPEGSPPFVPAVAVKLEQVLINLIVNALDAVEGAAQGAVTVERESAGARLTVRVSDNGPGISRELMPRISEPFFTTKISGGGLGLGLSISNAIMAEFGGDIVFSSAPGGGTVATVSMPVAPPQRVAAE</sequence>
<dbReference type="InterPro" id="IPR003661">
    <property type="entry name" value="HisK_dim/P_dom"/>
</dbReference>
<evidence type="ECO:0000256" key="7">
    <source>
        <dbReference type="ARBA" id="ARBA00022741"/>
    </source>
</evidence>
<dbReference type="SUPFAM" id="SSF47384">
    <property type="entry name" value="Homodimeric domain of signal transducing histidine kinase"/>
    <property type="match status" value="1"/>
</dbReference>
<dbReference type="InterPro" id="IPR036890">
    <property type="entry name" value="HATPase_C_sf"/>
</dbReference>
<dbReference type="EMBL" id="QGTR01000011">
    <property type="protein sequence ID" value="PWV95378.1"/>
    <property type="molecule type" value="Genomic_DNA"/>
</dbReference>
<proteinExistence type="predicted"/>
<protein>
    <recommendedName>
        <fullName evidence="13">C4-dicarboxylate transport sensor protein</fullName>
        <ecNumber evidence="13">2.7.13.3</ecNumber>
    </recommendedName>
</protein>
<dbReference type="SUPFAM" id="SSF103190">
    <property type="entry name" value="Sensory domain-like"/>
    <property type="match status" value="1"/>
</dbReference>
<gene>
    <name evidence="15" type="ORF">DFR52_1119</name>
</gene>
<dbReference type="InterPro" id="IPR004358">
    <property type="entry name" value="Sig_transdc_His_kin-like_C"/>
</dbReference>
<reference evidence="15 16" key="1">
    <citation type="submission" date="2018-05" db="EMBL/GenBank/DDBJ databases">
        <title>Genomic Encyclopedia of Type Strains, Phase IV (KMG-IV): sequencing the most valuable type-strain genomes for metagenomic binning, comparative biology and taxonomic classification.</title>
        <authorList>
            <person name="Goeker M."/>
        </authorList>
    </citation>
    <scope>NUCLEOTIDE SEQUENCE [LARGE SCALE GENOMIC DNA]</scope>
    <source>
        <strain evidence="15 16">DSM 16791</strain>
    </source>
</reference>
<evidence type="ECO:0000256" key="9">
    <source>
        <dbReference type="ARBA" id="ARBA00022840"/>
    </source>
</evidence>
<dbReference type="InterPro" id="IPR003594">
    <property type="entry name" value="HATPase_dom"/>
</dbReference>
<dbReference type="GO" id="GO:0005886">
    <property type="term" value="C:plasma membrane"/>
    <property type="evidence" value="ECO:0007669"/>
    <property type="project" value="UniProtKB-SubCell"/>
</dbReference>
<evidence type="ECO:0000313" key="16">
    <source>
        <dbReference type="Proteomes" id="UP000246352"/>
    </source>
</evidence>
<keyword evidence="5 13" id="KW-0808">Transferase</keyword>
<name>A0A317PC29_9HYPH</name>
<dbReference type="EC" id="2.7.13.3" evidence="13"/>
<accession>A0A317PC29</accession>
<dbReference type="GO" id="GO:0005524">
    <property type="term" value="F:ATP binding"/>
    <property type="evidence" value="ECO:0007669"/>
    <property type="project" value="UniProtKB-UniRule"/>
</dbReference>
<dbReference type="PANTHER" id="PTHR43065">
    <property type="entry name" value="SENSOR HISTIDINE KINASE"/>
    <property type="match status" value="1"/>
</dbReference>
<dbReference type="InterPro" id="IPR017055">
    <property type="entry name" value="Sig_transdc_His_kinase_DctB"/>
</dbReference>
<dbReference type="Gene3D" id="3.30.565.10">
    <property type="entry name" value="Histidine kinase-like ATPase, C-terminal domain"/>
    <property type="match status" value="1"/>
</dbReference>
<keyword evidence="9 13" id="KW-0067">ATP-binding</keyword>
<keyword evidence="7 13" id="KW-0547">Nucleotide-binding</keyword>
<evidence type="ECO:0000259" key="14">
    <source>
        <dbReference type="PROSITE" id="PS50109"/>
    </source>
</evidence>
<evidence type="ECO:0000256" key="6">
    <source>
        <dbReference type="ARBA" id="ARBA00022692"/>
    </source>
</evidence>
<feature type="domain" description="Histidine kinase" evidence="14">
    <location>
        <begin position="383"/>
        <end position="596"/>
    </location>
</feature>
<evidence type="ECO:0000256" key="10">
    <source>
        <dbReference type="ARBA" id="ARBA00022989"/>
    </source>
</evidence>
<keyword evidence="12" id="KW-0472">Membrane</keyword>
<dbReference type="Pfam" id="PF02518">
    <property type="entry name" value="HATPase_c"/>
    <property type="match status" value="1"/>
</dbReference>
<comment type="subcellular location">
    <subcellularLocation>
        <location evidence="13">Cell inner membrane</location>
    </subcellularLocation>
    <subcellularLocation>
        <location evidence="2">Cell membrane</location>
        <topology evidence="2">Multi-pass membrane protein</topology>
    </subcellularLocation>
</comment>
<dbReference type="Proteomes" id="UP000246352">
    <property type="component" value="Unassembled WGS sequence"/>
</dbReference>
<comment type="function">
    <text evidence="13">Member of the two-component regulatory system DctB/DctD involved in the transport of C4-dicarboxylates. DctB functions as a membrane-associated protein kinase that phosphorylates DctD in response to environmental signals.</text>
</comment>
<dbReference type="Gene3D" id="6.10.250.3020">
    <property type="match status" value="1"/>
</dbReference>
<dbReference type="AlphaFoldDB" id="A0A317PC29"/>
<keyword evidence="13" id="KW-0997">Cell inner membrane</keyword>
<dbReference type="CDD" id="cd00082">
    <property type="entry name" value="HisKA"/>
    <property type="match status" value="1"/>
</dbReference>
<dbReference type="InterPro" id="IPR029151">
    <property type="entry name" value="Sensor-like_sf"/>
</dbReference>
<dbReference type="OrthoDB" id="7568856at2"/>